<dbReference type="RefSeq" id="WP_311702667.1">
    <property type="nucleotide sequence ID" value="NZ_JAVREL010000001.1"/>
</dbReference>
<organism evidence="2 3">
    <name type="scientific">Streptomyces litchfieldiae</name>
    <dbReference type="NCBI Taxonomy" id="3075543"/>
    <lineage>
        <taxon>Bacteria</taxon>
        <taxon>Bacillati</taxon>
        <taxon>Actinomycetota</taxon>
        <taxon>Actinomycetes</taxon>
        <taxon>Kitasatosporales</taxon>
        <taxon>Streptomycetaceae</taxon>
        <taxon>Streptomyces</taxon>
    </lineage>
</organism>
<evidence type="ECO:0000313" key="2">
    <source>
        <dbReference type="EMBL" id="MDT0341539.1"/>
    </source>
</evidence>
<evidence type="ECO:0008006" key="4">
    <source>
        <dbReference type="Google" id="ProtNLM"/>
    </source>
</evidence>
<keyword evidence="1" id="KW-0472">Membrane</keyword>
<proteinExistence type="predicted"/>
<dbReference type="Proteomes" id="UP001183246">
    <property type="component" value="Unassembled WGS sequence"/>
</dbReference>
<evidence type="ECO:0000256" key="1">
    <source>
        <dbReference type="SAM" id="Phobius"/>
    </source>
</evidence>
<feature type="transmembrane region" description="Helical" evidence="1">
    <location>
        <begin position="217"/>
        <end position="235"/>
    </location>
</feature>
<comment type="caution">
    <text evidence="2">The sequence shown here is derived from an EMBL/GenBank/DDBJ whole genome shotgun (WGS) entry which is preliminary data.</text>
</comment>
<protein>
    <recommendedName>
        <fullName evidence="4">Integral membrane protein</fullName>
    </recommendedName>
</protein>
<keyword evidence="1" id="KW-0812">Transmembrane</keyword>
<name>A0ABU2MIY3_9ACTN</name>
<gene>
    <name evidence="2" type="ORF">RM590_02605</name>
</gene>
<keyword evidence="1" id="KW-1133">Transmembrane helix</keyword>
<sequence>MRRRLGTRRLLRAQLTALLVLTALTATLLFDAYGDLHRRPAEVRDRIAPAVLEVAAARTALMTAHLAARETLEEGLSDVVGPGEEYRTQIASATQSLSQIADRQVGSEDAELGPATISALLVAYSEAVERAGSFAGTRVLREAWFRSADAILNRDNTGILHRLDALQQLQLAELTEETSFTGAHERLWWWAAAALLSLVALLAVVQGQLNRRFPQRLNPYLLGAALILLASWFAVPAARHTQDRLDAAHAELAGVIGDLHGTTTDDELELDVLRTRTSEVAERVTDDMNETGTRAGAITAIPVGGGAVALLCWLGIGRHAVRYRHRP</sequence>
<reference evidence="3" key="1">
    <citation type="submission" date="2023-07" db="EMBL/GenBank/DDBJ databases">
        <title>30 novel species of actinomycetes from the DSMZ collection.</title>
        <authorList>
            <person name="Nouioui I."/>
        </authorList>
    </citation>
    <scope>NUCLEOTIDE SEQUENCE [LARGE SCALE GENOMIC DNA]</scope>
    <source>
        <strain evidence="3">DSM 44938</strain>
    </source>
</reference>
<feature type="transmembrane region" description="Helical" evidence="1">
    <location>
        <begin position="187"/>
        <end position="205"/>
    </location>
</feature>
<accession>A0ABU2MIY3</accession>
<keyword evidence="3" id="KW-1185">Reference proteome</keyword>
<dbReference type="EMBL" id="JAVREL010000001">
    <property type="protein sequence ID" value="MDT0341539.1"/>
    <property type="molecule type" value="Genomic_DNA"/>
</dbReference>
<feature type="transmembrane region" description="Helical" evidence="1">
    <location>
        <begin position="295"/>
        <end position="316"/>
    </location>
</feature>
<evidence type="ECO:0000313" key="3">
    <source>
        <dbReference type="Proteomes" id="UP001183246"/>
    </source>
</evidence>